<accession>A0A2W2ASG4</accession>
<protein>
    <submittedName>
        <fullName evidence="1">Uncharacterized protein</fullName>
    </submittedName>
</protein>
<evidence type="ECO:0000313" key="2">
    <source>
        <dbReference type="Proteomes" id="UP000248795"/>
    </source>
</evidence>
<evidence type="ECO:0000313" key="1">
    <source>
        <dbReference type="EMBL" id="PZF78275.1"/>
    </source>
</evidence>
<dbReference type="AlphaFoldDB" id="A0A2W2ASG4"/>
<sequence length="87" mass="9812">MRSSRDMVTFHHPFTLPGLENEQPAGTYMVLTEEDEIPGLSFIAWRRVATQIYLPAIGHEVGREQVVTIDPHALADARKRDASKLEP</sequence>
<reference evidence="2" key="1">
    <citation type="submission" date="2018-06" db="EMBL/GenBank/DDBJ databases">
        <title>Aestuariibacter litoralis strain KCTC 52945T.</title>
        <authorList>
            <person name="Li X."/>
            <person name="Salam N."/>
            <person name="Li J.-L."/>
            <person name="Chen Y.-M."/>
            <person name="Yang Z.-W."/>
            <person name="Zhang L.-Y."/>
            <person name="Han M.-X."/>
            <person name="Xiao M."/>
            <person name="Li W.-J."/>
        </authorList>
    </citation>
    <scope>NUCLEOTIDE SEQUENCE [LARGE SCALE GENOMIC DNA]</scope>
    <source>
        <strain evidence="2">KCTC 52945</strain>
    </source>
</reference>
<dbReference type="EMBL" id="QKVK01000001">
    <property type="protein sequence ID" value="PZF78275.1"/>
    <property type="molecule type" value="Genomic_DNA"/>
</dbReference>
<proteinExistence type="predicted"/>
<comment type="caution">
    <text evidence="1">The sequence shown here is derived from an EMBL/GenBank/DDBJ whole genome shotgun (WGS) entry which is preliminary data.</text>
</comment>
<dbReference type="Proteomes" id="UP000248795">
    <property type="component" value="Unassembled WGS sequence"/>
</dbReference>
<organism evidence="1 2">
    <name type="scientific">Aestuariivirga litoralis</name>
    <dbReference type="NCBI Taxonomy" id="2650924"/>
    <lineage>
        <taxon>Bacteria</taxon>
        <taxon>Pseudomonadati</taxon>
        <taxon>Pseudomonadota</taxon>
        <taxon>Alphaproteobacteria</taxon>
        <taxon>Hyphomicrobiales</taxon>
        <taxon>Aestuariivirgaceae</taxon>
        <taxon>Aestuariivirga</taxon>
    </lineage>
</organism>
<keyword evidence="2" id="KW-1185">Reference proteome</keyword>
<gene>
    <name evidence="1" type="ORF">DK847_00155</name>
</gene>
<name>A0A2W2ASG4_9HYPH</name>